<dbReference type="PROSITE" id="PS51384">
    <property type="entry name" value="FAD_FR"/>
    <property type="match status" value="1"/>
</dbReference>
<evidence type="ECO:0000313" key="11">
    <source>
        <dbReference type="WBParaSite" id="jg25037"/>
    </source>
</evidence>
<dbReference type="PROSITE" id="PS50902">
    <property type="entry name" value="FLAVODOXIN_LIKE"/>
    <property type="match status" value="1"/>
</dbReference>
<dbReference type="Gene3D" id="1.20.990.10">
    <property type="entry name" value="NADPH-cytochrome p450 Reductase, Chain A, domain 3"/>
    <property type="match status" value="1"/>
</dbReference>
<dbReference type="InterPro" id="IPR023173">
    <property type="entry name" value="NADPH_Cyt_P450_Rdtase_alpha"/>
</dbReference>
<sequence length="517" mass="57897">MSTNTILFLYGSETGTAQDVAETLWRNARQLGVRSRVMAMDDYNIQVLIYHCLYLVLILSHIDAPEEKVAVFIVATSGQGEIPANMRSNWRRLLARQLPVDLLAGVRMAVLGLGDSSYQKFNFAGKKVYRRLLQLGATSLVDLGLADDQHQLELKKSKLFGDLSLEPDSALPLPPKYRLDYVEESSSPSASTVTSISFVPIDVVSNKRVTSEDHFQDTRLITFSAETNCSSLAVHKILKYKSAVEAINLSDDVLDKPFKLVPSDENIVAPPSWLFPDGFSTLRACLESYFDLQMMEKERLAELSSAEGLDDYLDYCQQPRRTVAELLRDFPLTSLSLKPEQFFDVFSTIRARAFSIASSPNAHQLEIQLLVARVVYKTKRMEEPRRGLCSSYLCRLRDGDKVFVKIRPGTFAYDLDQPLMLIGPGTGVAPFRSMIAENECQKTSLTSILLFLAAGKCSRLTLVVAFSRDQSQKVYVQHKIAENSDQVWKYLTNENAKILIAAVLMKCPRTCSALSKV</sequence>
<dbReference type="PANTHER" id="PTHR19384">
    <property type="entry name" value="NITRIC OXIDE SYNTHASE-RELATED"/>
    <property type="match status" value="1"/>
</dbReference>
<dbReference type="Pfam" id="PF00258">
    <property type="entry name" value="Flavodoxin_1"/>
    <property type="match status" value="1"/>
</dbReference>
<dbReference type="Gene3D" id="3.40.50.80">
    <property type="entry name" value="Nucleotide-binding domain of ferredoxin-NADP reductase (FNR) module"/>
    <property type="match status" value="2"/>
</dbReference>
<dbReference type="WBParaSite" id="jg25037">
    <property type="protein sequence ID" value="jg25037"/>
    <property type="gene ID" value="jg25037"/>
</dbReference>
<comment type="cofactor">
    <cofactor evidence="1">
        <name>FMN</name>
        <dbReference type="ChEBI" id="CHEBI:58210"/>
    </cofactor>
</comment>
<evidence type="ECO:0000256" key="2">
    <source>
        <dbReference type="ARBA" id="ARBA00001974"/>
    </source>
</evidence>
<dbReference type="InterPro" id="IPR008254">
    <property type="entry name" value="Flavodoxin/NO_synth"/>
</dbReference>
<evidence type="ECO:0000256" key="4">
    <source>
        <dbReference type="ARBA" id="ARBA00022643"/>
    </source>
</evidence>
<evidence type="ECO:0000256" key="1">
    <source>
        <dbReference type="ARBA" id="ARBA00001917"/>
    </source>
</evidence>
<evidence type="ECO:0000256" key="7">
    <source>
        <dbReference type="ARBA" id="ARBA00023002"/>
    </source>
</evidence>
<dbReference type="InterPro" id="IPR017938">
    <property type="entry name" value="Riboflavin_synthase-like_b-brl"/>
</dbReference>
<keyword evidence="10" id="KW-1185">Reference proteome</keyword>
<evidence type="ECO:0000313" key="10">
    <source>
        <dbReference type="Proteomes" id="UP000887574"/>
    </source>
</evidence>
<dbReference type="Gene3D" id="2.40.30.10">
    <property type="entry name" value="Translation factors"/>
    <property type="match status" value="1"/>
</dbReference>
<dbReference type="InterPro" id="IPR001094">
    <property type="entry name" value="Flavdoxin-like"/>
</dbReference>
<feature type="domain" description="Flavodoxin-like" evidence="8">
    <location>
        <begin position="6"/>
        <end position="164"/>
    </location>
</feature>
<dbReference type="Pfam" id="PF00667">
    <property type="entry name" value="FAD_binding_1"/>
    <property type="match status" value="1"/>
</dbReference>
<reference evidence="11" key="1">
    <citation type="submission" date="2022-11" db="UniProtKB">
        <authorList>
            <consortium name="WormBaseParasite"/>
        </authorList>
    </citation>
    <scope>IDENTIFICATION</scope>
</reference>
<dbReference type="InterPro" id="IPR003097">
    <property type="entry name" value="CysJ-like_FAD-binding"/>
</dbReference>
<evidence type="ECO:0000256" key="5">
    <source>
        <dbReference type="ARBA" id="ARBA00022827"/>
    </source>
</evidence>
<dbReference type="GO" id="GO:0050660">
    <property type="term" value="F:flavin adenine dinucleotide binding"/>
    <property type="evidence" value="ECO:0007669"/>
    <property type="project" value="TreeGrafter"/>
</dbReference>
<accession>A0A915DZ96</accession>
<dbReference type="SUPFAM" id="SSF52343">
    <property type="entry name" value="Ferredoxin reductase-like, C-terminal NADP-linked domain"/>
    <property type="match status" value="1"/>
</dbReference>
<evidence type="ECO:0000256" key="3">
    <source>
        <dbReference type="ARBA" id="ARBA00022630"/>
    </source>
</evidence>
<dbReference type="Gene3D" id="3.40.50.360">
    <property type="match status" value="1"/>
</dbReference>
<keyword evidence="5" id="KW-0274">FAD</keyword>
<dbReference type="GO" id="GO:0016491">
    <property type="term" value="F:oxidoreductase activity"/>
    <property type="evidence" value="ECO:0007669"/>
    <property type="project" value="UniProtKB-KW"/>
</dbReference>
<organism evidence="10 11">
    <name type="scientific">Ditylenchus dipsaci</name>
    <dbReference type="NCBI Taxonomy" id="166011"/>
    <lineage>
        <taxon>Eukaryota</taxon>
        <taxon>Metazoa</taxon>
        <taxon>Ecdysozoa</taxon>
        <taxon>Nematoda</taxon>
        <taxon>Chromadorea</taxon>
        <taxon>Rhabditida</taxon>
        <taxon>Tylenchina</taxon>
        <taxon>Tylenchomorpha</taxon>
        <taxon>Sphaerularioidea</taxon>
        <taxon>Anguinidae</taxon>
        <taxon>Anguininae</taxon>
        <taxon>Ditylenchus</taxon>
    </lineage>
</organism>
<dbReference type="GO" id="GO:0010181">
    <property type="term" value="F:FMN binding"/>
    <property type="evidence" value="ECO:0007669"/>
    <property type="project" value="InterPro"/>
</dbReference>
<dbReference type="SUPFAM" id="SSF52218">
    <property type="entry name" value="Flavoproteins"/>
    <property type="match status" value="1"/>
</dbReference>
<evidence type="ECO:0000259" key="9">
    <source>
        <dbReference type="PROSITE" id="PS51384"/>
    </source>
</evidence>
<dbReference type="Proteomes" id="UP000887574">
    <property type="component" value="Unplaced"/>
</dbReference>
<keyword evidence="7" id="KW-0560">Oxidoreductase</keyword>
<dbReference type="PRINTS" id="PR00371">
    <property type="entry name" value="FPNCR"/>
</dbReference>
<comment type="cofactor">
    <cofactor evidence="2">
        <name>FAD</name>
        <dbReference type="ChEBI" id="CHEBI:57692"/>
    </cofactor>
</comment>
<keyword evidence="3" id="KW-0285">Flavoprotein</keyword>
<dbReference type="InterPro" id="IPR039261">
    <property type="entry name" value="FNR_nucleotide-bd"/>
</dbReference>
<dbReference type="InterPro" id="IPR001709">
    <property type="entry name" value="Flavoprot_Pyr_Nucl_cyt_Rdtase"/>
</dbReference>
<keyword evidence="6" id="KW-0521">NADP</keyword>
<protein>
    <submittedName>
        <fullName evidence="11">NADPH-dependent diflavin oxidoreductase 1</fullName>
    </submittedName>
</protein>
<proteinExistence type="predicted"/>
<dbReference type="GO" id="GO:0005829">
    <property type="term" value="C:cytosol"/>
    <property type="evidence" value="ECO:0007669"/>
    <property type="project" value="TreeGrafter"/>
</dbReference>
<dbReference type="SUPFAM" id="SSF63380">
    <property type="entry name" value="Riboflavin synthase domain-like"/>
    <property type="match status" value="1"/>
</dbReference>
<evidence type="ECO:0000256" key="6">
    <source>
        <dbReference type="ARBA" id="ARBA00022857"/>
    </source>
</evidence>
<dbReference type="PRINTS" id="PR00369">
    <property type="entry name" value="FLAVODOXIN"/>
</dbReference>
<keyword evidence="4" id="KW-0288">FMN</keyword>
<name>A0A915DZ96_9BILA</name>
<feature type="domain" description="FAD-binding FR-type" evidence="9">
    <location>
        <begin position="196"/>
        <end position="414"/>
    </location>
</feature>
<dbReference type="InterPro" id="IPR029039">
    <property type="entry name" value="Flavoprotein-like_sf"/>
</dbReference>
<evidence type="ECO:0000259" key="8">
    <source>
        <dbReference type="PROSITE" id="PS50902"/>
    </source>
</evidence>
<dbReference type="InterPro" id="IPR017927">
    <property type="entry name" value="FAD-bd_FR_type"/>
</dbReference>
<dbReference type="PANTHER" id="PTHR19384:SF10">
    <property type="entry name" value="NADPH-DEPENDENT DIFLAVIN OXIDOREDUCTASE 1"/>
    <property type="match status" value="1"/>
</dbReference>
<dbReference type="AlphaFoldDB" id="A0A915DZ96"/>